<dbReference type="Pfam" id="PF00193">
    <property type="entry name" value="Xlink"/>
    <property type="match status" value="1"/>
</dbReference>
<dbReference type="InterPro" id="IPR016186">
    <property type="entry name" value="C-type_lectin-like/link_sf"/>
</dbReference>
<feature type="domain" description="Link" evidence="11">
    <location>
        <begin position="9"/>
        <end position="99"/>
    </location>
</feature>
<reference evidence="12" key="1">
    <citation type="submission" date="2021-05" db="EMBL/GenBank/DDBJ databases">
        <authorList>
            <person name="Tigano A."/>
        </authorList>
    </citation>
    <scope>NUCLEOTIDE SEQUENCE</scope>
</reference>
<dbReference type="GO" id="GO:0004888">
    <property type="term" value="F:transmembrane signaling receptor activity"/>
    <property type="evidence" value="ECO:0007669"/>
    <property type="project" value="TreeGrafter"/>
</dbReference>
<keyword evidence="7" id="KW-0675">Receptor</keyword>
<dbReference type="AlphaFoldDB" id="A0A8S4B9Y8"/>
<keyword evidence="8" id="KW-0325">Glycoprotein</keyword>
<evidence type="ECO:0000256" key="3">
    <source>
        <dbReference type="ARBA" id="ARBA00022729"/>
    </source>
</evidence>
<dbReference type="PRINTS" id="PR01265">
    <property type="entry name" value="LINKMODULE"/>
</dbReference>
<evidence type="ECO:0000256" key="5">
    <source>
        <dbReference type="ARBA" id="ARBA00023136"/>
    </source>
</evidence>
<comment type="caution">
    <text evidence="12">The sequence shown here is derived from an EMBL/GenBank/DDBJ whole genome shotgun (WGS) entry which is preliminary data.</text>
</comment>
<keyword evidence="5" id="KW-0472">Membrane</keyword>
<accession>A0A8S4B9Y8</accession>
<dbReference type="PROSITE" id="PS01241">
    <property type="entry name" value="LINK_1"/>
    <property type="match status" value="1"/>
</dbReference>
<feature type="region of interest" description="Disordered" evidence="10">
    <location>
        <begin position="110"/>
        <end position="225"/>
    </location>
</feature>
<proteinExistence type="predicted"/>
<dbReference type="InterPro" id="IPR016187">
    <property type="entry name" value="CTDL_fold"/>
</dbReference>
<feature type="compositionally biased region" description="Low complexity" evidence="10">
    <location>
        <begin position="170"/>
        <end position="184"/>
    </location>
</feature>
<organism evidence="12 13">
    <name type="scientific">Menidia menidia</name>
    <name type="common">Atlantic silverside</name>
    <dbReference type="NCBI Taxonomy" id="238744"/>
    <lineage>
        <taxon>Eukaryota</taxon>
        <taxon>Metazoa</taxon>
        <taxon>Chordata</taxon>
        <taxon>Craniata</taxon>
        <taxon>Vertebrata</taxon>
        <taxon>Euteleostomi</taxon>
        <taxon>Actinopterygii</taxon>
        <taxon>Neopterygii</taxon>
        <taxon>Teleostei</taxon>
        <taxon>Neoteleostei</taxon>
        <taxon>Acanthomorphata</taxon>
        <taxon>Ovalentaria</taxon>
        <taxon>Atherinomorphae</taxon>
        <taxon>Atheriniformes</taxon>
        <taxon>Atherinopsidae</taxon>
        <taxon>Menidiinae</taxon>
        <taxon>Menidia</taxon>
    </lineage>
</organism>
<dbReference type="GO" id="GO:0005540">
    <property type="term" value="F:hyaluronic acid binding"/>
    <property type="evidence" value="ECO:0007669"/>
    <property type="project" value="InterPro"/>
</dbReference>
<keyword evidence="6 9" id="KW-1015">Disulfide bond</keyword>
<evidence type="ECO:0000256" key="2">
    <source>
        <dbReference type="ARBA" id="ARBA00022692"/>
    </source>
</evidence>
<evidence type="ECO:0000256" key="9">
    <source>
        <dbReference type="PROSITE-ProRule" id="PRU00323"/>
    </source>
</evidence>
<dbReference type="PANTHER" id="PTHR10225:SF2">
    <property type="entry name" value="LYMPHATIC VESSEL ENDOTHELIAL HYALURONIC ACID RECEPTOR 1"/>
    <property type="match status" value="1"/>
</dbReference>
<dbReference type="PROSITE" id="PS50963">
    <property type="entry name" value="LINK_2"/>
    <property type="match status" value="1"/>
</dbReference>
<evidence type="ECO:0000256" key="7">
    <source>
        <dbReference type="ARBA" id="ARBA00023170"/>
    </source>
</evidence>
<evidence type="ECO:0000256" key="4">
    <source>
        <dbReference type="ARBA" id="ARBA00022989"/>
    </source>
</evidence>
<evidence type="ECO:0000256" key="1">
    <source>
        <dbReference type="ARBA" id="ARBA00004167"/>
    </source>
</evidence>
<dbReference type="SMART" id="SM00445">
    <property type="entry name" value="LINK"/>
    <property type="match status" value="1"/>
</dbReference>
<gene>
    <name evidence="12" type="ORF">MMEN_LOCUS14542</name>
</gene>
<keyword evidence="3" id="KW-0732">Signal</keyword>
<feature type="non-terminal residue" evidence="12">
    <location>
        <position position="1"/>
    </location>
</feature>
<feature type="non-terminal residue" evidence="12">
    <location>
        <position position="225"/>
    </location>
</feature>
<evidence type="ECO:0000259" key="11">
    <source>
        <dbReference type="PROSITE" id="PS50963"/>
    </source>
</evidence>
<dbReference type="InterPro" id="IPR000538">
    <property type="entry name" value="Link_dom"/>
</dbReference>
<feature type="compositionally biased region" description="Low complexity" evidence="10">
    <location>
        <begin position="206"/>
        <end position="219"/>
    </location>
</feature>
<evidence type="ECO:0000256" key="8">
    <source>
        <dbReference type="ARBA" id="ARBA00023180"/>
    </source>
</evidence>
<dbReference type="Proteomes" id="UP000677803">
    <property type="component" value="Unassembled WGS sequence"/>
</dbReference>
<evidence type="ECO:0000256" key="10">
    <source>
        <dbReference type="SAM" id="MobiDB-lite"/>
    </source>
</evidence>
<dbReference type="InterPro" id="IPR043210">
    <property type="entry name" value="CD44_antigen-like"/>
</dbReference>
<evidence type="ECO:0000313" key="12">
    <source>
        <dbReference type="EMBL" id="CAG5957602.1"/>
    </source>
</evidence>
<dbReference type="PANTHER" id="PTHR10225">
    <property type="entry name" value="HYALURONAN RECEPTOR"/>
    <property type="match status" value="1"/>
</dbReference>
<dbReference type="Gene3D" id="3.10.100.10">
    <property type="entry name" value="Mannose-Binding Protein A, subunit A"/>
    <property type="match status" value="1"/>
</dbReference>
<dbReference type="SUPFAM" id="SSF56436">
    <property type="entry name" value="C-type lectin-like"/>
    <property type="match status" value="1"/>
</dbReference>
<dbReference type="GO" id="GO:0005886">
    <property type="term" value="C:plasma membrane"/>
    <property type="evidence" value="ECO:0007669"/>
    <property type="project" value="TreeGrafter"/>
</dbReference>
<name>A0A8S4B9Y8_9TELE</name>
<comment type="subcellular location">
    <subcellularLocation>
        <location evidence="1">Membrane</location>
        <topology evidence="1">Single-pass membrane protein</topology>
    </subcellularLocation>
</comment>
<dbReference type="GO" id="GO:0007155">
    <property type="term" value="P:cell adhesion"/>
    <property type="evidence" value="ECO:0007669"/>
    <property type="project" value="InterPro"/>
</dbReference>
<evidence type="ECO:0000256" key="6">
    <source>
        <dbReference type="ARBA" id="ARBA00023157"/>
    </source>
</evidence>
<keyword evidence="13" id="KW-1185">Reference proteome</keyword>
<evidence type="ECO:0000313" key="13">
    <source>
        <dbReference type="Proteomes" id="UP000677803"/>
    </source>
</evidence>
<feature type="compositionally biased region" description="Low complexity" evidence="10">
    <location>
        <begin position="119"/>
        <end position="146"/>
    </location>
</feature>
<sequence>VSESYKSTGVFLLTDGGKYTLNYTDATDACLLLNVTMATFAQVEKAHQHGLETCKYGWVADRIAVVPRLVSDRRCGQGNTGVVAWSAPLTKMFGVFCFNSSALADLDKSLETSSDSSNPLTTLTQAPTPASPLVRTSSVHTSSTRTQITSKPPQQTSETLAPLFGTTHTASISSSASPSLNPISTHAPVSPHHFTTSDSVDYTADFSTSAPPSTFSATPELALSK</sequence>
<protein>
    <submittedName>
        <fullName evidence="12">(Atlantic silverside) hypothetical protein</fullName>
    </submittedName>
</protein>
<feature type="compositionally biased region" description="Polar residues" evidence="10">
    <location>
        <begin position="147"/>
        <end position="159"/>
    </location>
</feature>
<dbReference type="OrthoDB" id="9938473at2759"/>
<dbReference type="EMBL" id="CAJRST010022223">
    <property type="protein sequence ID" value="CAG5957602.1"/>
    <property type="molecule type" value="Genomic_DNA"/>
</dbReference>
<comment type="caution">
    <text evidence="9">Lacks conserved residue(s) required for the propagation of feature annotation.</text>
</comment>
<feature type="disulfide bond" evidence="9">
    <location>
        <begin position="54"/>
        <end position="75"/>
    </location>
</feature>
<keyword evidence="2" id="KW-0812">Transmembrane</keyword>
<keyword evidence="4" id="KW-1133">Transmembrane helix</keyword>